<comment type="caution">
    <text evidence="9">The sequence shown here is derived from an EMBL/GenBank/DDBJ whole genome shotgun (WGS) entry which is preliminary data.</text>
</comment>
<evidence type="ECO:0000256" key="7">
    <source>
        <dbReference type="ARBA" id="ARBA00023150"/>
    </source>
</evidence>
<dbReference type="GO" id="GO:0046872">
    <property type="term" value="F:metal ion binding"/>
    <property type="evidence" value="ECO:0007669"/>
    <property type="project" value="UniProtKB-KW"/>
</dbReference>
<evidence type="ECO:0000256" key="5">
    <source>
        <dbReference type="ARBA" id="ARBA00022842"/>
    </source>
</evidence>
<evidence type="ECO:0000313" key="9">
    <source>
        <dbReference type="EMBL" id="OIR04566.1"/>
    </source>
</evidence>
<dbReference type="AlphaFoldDB" id="A0A1J5SX17"/>
<evidence type="ECO:0000256" key="4">
    <source>
        <dbReference type="ARBA" id="ARBA00022741"/>
    </source>
</evidence>
<dbReference type="GO" id="GO:0061603">
    <property type="term" value="F:molybdenum cofactor guanylyltransferase activity"/>
    <property type="evidence" value="ECO:0007669"/>
    <property type="project" value="UniProtKB-EC"/>
</dbReference>
<dbReference type="GO" id="GO:1902758">
    <property type="term" value="P:bis(molybdopterin guanine dinucleotide)molybdenum biosynthetic process"/>
    <property type="evidence" value="ECO:0007669"/>
    <property type="project" value="TreeGrafter"/>
</dbReference>
<dbReference type="HAMAP" id="MF_00316">
    <property type="entry name" value="MobA"/>
    <property type="match status" value="1"/>
</dbReference>
<feature type="domain" description="MobA-like NTP transferase" evidence="8">
    <location>
        <begin position="6"/>
        <end position="166"/>
    </location>
</feature>
<dbReference type="CDD" id="cd02503">
    <property type="entry name" value="MobA"/>
    <property type="match status" value="1"/>
</dbReference>
<evidence type="ECO:0000256" key="2">
    <source>
        <dbReference type="ARBA" id="ARBA00022679"/>
    </source>
</evidence>
<accession>A0A1J5SX17</accession>
<dbReference type="InterPro" id="IPR025877">
    <property type="entry name" value="MobA-like_NTP_Trfase"/>
</dbReference>
<proteinExistence type="inferred from homology"/>
<organism evidence="9">
    <name type="scientific">mine drainage metagenome</name>
    <dbReference type="NCBI Taxonomy" id="410659"/>
    <lineage>
        <taxon>unclassified sequences</taxon>
        <taxon>metagenomes</taxon>
        <taxon>ecological metagenomes</taxon>
    </lineage>
</organism>
<dbReference type="GO" id="GO:0005525">
    <property type="term" value="F:GTP binding"/>
    <property type="evidence" value="ECO:0007669"/>
    <property type="project" value="UniProtKB-KW"/>
</dbReference>
<dbReference type="EMBL" id="MLJW01000056">
    <property type="protein sequence ID" value="OIR04566.1"/>
    <property type="molecule type" value="Genomic_DNA"/>
</dbReference>
<keyword evidence="6" id="KW-0342">GTP-binding</keyword>
<evidence type="ECO:0000256" key="1">
    <source>
        <dbReference type="ARBA" id="ARBA00022490"/>
    </source>
</evidence>
<dbReference type="Gene3D" id="3.90.550.10">
    <property type="entry name" value="Spore Coat Polysaccharide Biosynthesis Protein SpsA, Chain A"/>
    <property type="match status" value="1"/>
</dbReference>
<dbReference type="InterPro" id="IPR029044">
    <property type="entry name" value="Nucleotide-diphossugar_trans"/>
</dbReference>
<keyword evidence="3" id="KW-0479">Metal-binding</keyword>
<dbReference type="NCBIfam" id="TIGR02665">
    <property type="entry name" value="molyb_mobA"/>
    <property type="match status" value="1"/>
</dbReference>
<keyword evidence="2 9" id="KW-0808">Transferase</keyword>
<dbReference type="Pfam" id="PF12804">
    <property type="entry name" value="NTP_transf_3"/>
    <property type="match status" value="1"/>
</dbReference>
<dbReference type="PANTHER" id="PTHR19136">
    <property type="entry name" value="MOLYBDENUM COFACTOR GUANYLYLTRANSFERASE"/>
    <property type="match status" value="1"/>
</dbReference>
<dbReference type="SUPFAM" id="SSF53448">
    <property type="entry name" value="Nucleotide-diphospho-sugar transferases"/>
    <property type="match status" value="1"/>
</dbReference>
<protein>
    <submittedName>
        <fullName evidence="9">Molybdenum cofactor guanylyltransferase</fullName>
        <ecNumber evidence="9">2.7.7.77</ecNumber>
    </submittedName>
</protein>
<keyword evidence="7" id="KW-0501">Molybdenum cofactor biosynthesis</keyword>
<sequence length="203" mass="22031">MINITGVILAGGQGKRMAQSSSEPNTVTVEKGWISFLGIPMIEHVIKRLTPQVNEVIINANREVERYATLGHRVVQDSISGCAGPLAGLHAGMKAAKNSYVLTVPCDSPLLAMDLVNRLSIAMLENNADIAVAKTGEQAHPVFCLCSIDLLQHLEHYLQNGGRKFDAWYSTLNVVEVAFDDKPLAFANINTHKDLIQLESAAV</sequence>
<dbReference type="PANTHER" id="PTHR19136:SF81">
    <property type="entry name" value="MOLYBDENUM COFACTOR GUANYLYLTRANSFERASE"/>
    <property type="match status" value="1"/>
</dbReference>
<keyword evidence="1" id="KW-0963">Cytoplasm</keyword>
<dbReference type="EC" id="2.7.7.77" evidence="9"/>
<name>A0A1J5SX17_9ZZZZ</name>
<evidence type="ECO:0000259" key="8">
    <source>
        <dbReference type="Pfam" id="PF12804"/>
    </source>
</evidence>
<evidence type="ECO:0000256" key="3">
    <source>
        <dbReference type="ARBA" id="ARBA00022723"/>
    </source>
</evidence>
<keyword evidence="9" id="KW-0548">Nucleotidyltransferase</keyword>
<keyword evidence="4" id="KW-0547">Nucleotide-binding</keyword>
<gene>
    <name evidence="9" type="primary">mobA_6</name>
    <name evidence="9" type="ORF">GALL_132360</name>
</gene>
<keyword evidence="5" id="KW-0460">Magnesium</keyword>
<dbReference type="InterPro" id="IPR013482">
    <property type="entry name" value="Molybde_CF_guanTrfase"/>
</dbReference>
<reference evidence="9" key="1">
    <citation type="submission" date="2016-10" db="EMBL/GenBank/DDBJ databases">
        <title>Sequence of Gallionella enrichment culture.</title>
        <authorList>
            <person name="Poehlein A."/>
            <person name="Muehling M."/>
            <person name="Daniel R."/>
        </authorList>
    </citation>
    <scope>NUCLEOTIDE SEQUENCE</scope>
</reference>
<evidence type="ECO:0000256" key="6">
    <source>
        <dbReference type="ARBA" id="ARBA00023134"/>
    </source>
</evidence>